<evidence type="ECO:0000313" key="9">
    <source>
        <dbReference type="EMBL" id="WDG09346.1"/>
    </source>
</evidence>
<keyword evidence="4 8" id="KW-0812">Transmembrane</keyword>
<dbReference type="SUPFAM" id="SSF52540">
    <property type="entry name" value="P-loop containing nucleoside triphosphate hydrolases"/>
    <property type="match status" value="1"/>
</dbReference>
<dbReference type="Gene3D" id="3.40.50.300">
    <property type="entry name" value="P-loop containing nucleotide triphosphate hydrolases"/>
    <property type="match status" value="1"/>
</dbReference>
<keyword evidence="5 8" id="KW-1133">Transmembrane helix</keyword>
<dbReference type="InterPro" id="IPR027417">
    <property type="entry name" value="P-loop_NTPase"/>
</dbReference>
<dbReference type="Proteomes" id="UP001219537">
    <property type="component" value="Chromosome 1"/>
</dbReference>
<feature type="transmembrane region" description="Helical" evidence="8">
    <location>
        <begin position="12"/>
        <end position="35"/>
    </location>
</feature>
<sequence>MALSKKKKGILFTMFLFFTLLCFIGGLYGGGAAYYKLTNISLDHLTYHSLFDQWQAYRHNPDIKKFLVIGVAVSIAITLFPTLMAIVIAIASQEKEEIHGSAKFATDMDLANSGLFPDPKAKNKKPSILLGKMPTGRFKGRFIELESSQFVEVPAPTRSGKGVGIVIPNCVTYPDSLVCVDIKFENLVKSGGFRQQCGQAVFLFAPDGYAIDEQAREREELRTHQWNPYDYVRRSPVFRVSDVLNIANSLYPISGDKGDIWNELAGKLFKGLSCWMLDTESITGITPSLPYVLKLGGIDGGLRAWMRREIKNDYVSDDARFEFNNCLSMAEETYSSVESNLLSPLAIFSDRVTAAAVSGSDFDFRELRKKRMTIYVGCQPANLKNFGKLFNLFFEQLISENTRTLPEHDDTLKYQCLGLLDEFTALGRVKQIEKAISYTAGYNLRFLTIYQDEGQLEEVYGRENAKNIRKNHGVKVVYPPKEVDDNVRRLSDTLGTKTVKRRKVSRSTGKGSSRTTSEDELKRALMMPHEIVELGFEKHPIAKELGIKTLILKENQRPFIAEKIIYFEEPVFAERVKYSEANIPEIPRLKLH</sequence>
<evidence type="ECO:0000256" key="8">
    <source>
        <dbReference type="SAM" id="Phobius"/>
    </source>
</evidence>
<dbReference type="PANTHER" id="PTHR37937">
    <property type="entry name" value="CONJUGATIVE TRANSFER: DNA TRANSPORT"/>
    <property type="match status" value="1"/>
</dbReference>
<evidence type="ECO:0000256" key="5">
    <source>
        <dbReference type="ARBA" id="ARBA00022989"/>
    </source>
</evidence>
<dbReference type="RefSeq" id="WP_274290990.1">
    <property type="nucleotide sequence ID" value="NZ_CP117988.1"/>
</dbReference>
<evidence type="ECO:0000256" key="3">
    <source>
        <dbReference type="ARBA" id="ARBA00022475"/>
    </source>
</evidence>
<proteinExistence type="inferred from homology"/>
<organism evidence="9 10">
    <name type="scientific">Vibrio campbellii</name>
    <dbReference type="NCBI Taxonomy" id="680"/>
    <lineage>
        <taxon>Bacteria</taxon>
        <taxon>Pseudomonadati</taxon>
        <taxon>Pseudomonadota</taxon>
        <taxon>Gammaproteobacteria</taxon>
        <taxon>Vibrionales</taxon>
        <taxon>Vibrionaceae</taxon>
        <taxon>Vibrio</taxon>
    </lineage>
</organism>
<protein>
    <submittedName>
        <fullName evidence="9">Type IV secretory system conjugative DNA transfer family protein</fullName>
    </submittedName>
</protein>
<keyword evidence="6 8" id="KW-0472">Membrane</keyword>
<reference evidence="9" key="1">
    <citation type="submission" date="2023-02" db="EMBL/GenBank/DDBJ databases">
        <title>Isolation, identification, and genome analysis of Vibrio campbellii in the Penaeus vannamei larvae stage.</title>
        <authorList>
            <person name="Huang T."/>
            <person name="Zhang B."/>
        </authorList>
    </citation>
    <scope>NUCLEOTIDE SEQUENCE</scope>
    <source>
        <strain evidence="9">20220413_1</strain>
    </source>
</reference>
<evidence type="ECO:0000313" key="10">
    <source>
        <dbReference type="Proteomes" id="UP001219537"/>
    </source>
</evidence>
<gene>
    <name evidence="9" type="ORF">PUN50_05580</name>
</gene>
<evidence type="ECO:0000256" key="7">
    <source>
        <dbReference type="SAM" id="MobiDB-lite"/>
    </source>
</evidence>
<feature type="transmembrane region" description="Helical" evidence="8">
    <location>
        <begin position="66"/>
        <end position="91"/>
    </location>
</feature>
<dbReference type="EMBL" id="CP117988">
    <property type="protein sequence ID" value="WDG09346.1"/>
    <property type="molecule type" value="Genomic_DNA"/>
</dbReference>
<evidence type="ECO:0000256" key="4">
    <source>
        <dbReference type="ARBA" id="ARBA00022692"/>
    </source>
</evidence>
<comment type="similarity">
    <text evidence="2">Belongs to the VirD4/TraG family.</text>
</comment>
<evidence type="ECO:0000256" key="2">
    <source>
        <dbReference type="ARBA" id="ARBA00008806"/>
    </source>
</evidence>
<dbReference type="Pfam" id="PF02534">
    <property type="entry name" value="T4SS-DNA_transf"/>
    <property type="match status" value="1"/>
</dbReference>
<feature type="region of interest" description="Disordered" evidence="7">
    <location>
        <begin position="498"/>
        <end position="520"/>
    </location>
</feature>
<dbReference type="CDD" id="cd01127">
    <property type="entry name" value="TrwB_TraG_TraD_VirD4"/>
    <property type="match status" value="1"/>
</dbReference>
<evidence type="ECO:0000256" key="6">
    <source>
        <dbReference type="ARBA" id="ARBA00023136"/>
    </source>
</evidence>
<evidence type="ECO:0000256" key="1">
    <source>
        <dbReference type="ARBA" id="ARBA00004651"/>
    </source>
</evidence>
<dbReference type="InterPro" id="IPR003688">
    <property type="entry name" value="TraG/VirD4"/>
</dbReference>
<name>A0AAQ3B0U7_9VIBR</name>
<dbReference type="InterPro" id="IPR051539">
    <property type="entry name" value="T4SS-coupling_protein"/>
</dbReference>
<dbReference type="PANTHER" id="PTHR37937:SF1">
    <property type="entry name" value="CONJUGATIVE TRANSFER: DNA TRANSPORT"/>
    <property type="match status" value="1"/>
</dbReference>
<dbReference type="AlphaFoldDB" id="A0AAQ3B0U7"/>
<comment type="subcellular location">
    <subcellularLocation>
        <location evidence="1">Cell membrane</location>
        <topology evidence="1">Multi-pass membrane protein</topology>
    </subcellularLocation>
</comment>
<accession>A0AAQ3B0U7</accession>
<feature type="compositionally biased region" description="Low complexity" evidence="7">
    <location>
        <begin position="506"/>
        <end position="515"/>
    </location>
</feature>
<dbReference type="GO" id="GO:0005886">
    <property type="term" value="C:plasma membrane"/>
    <property type="evidence" value="ECO:0007669"/>
    <property type="project" value="UniProtKB-SubCell"/>
</dbReference>
<keyword evidence="3" id="KW-1003">Cell membrane</keyword>